<keyword evidence="2" id="KW-1185">Reference proteome</keyword>
<gene>
    <name evidence="1" type="ORF">T05_10945</name>
</gene>
<protein>
    <submittedName>
        <fullName evidence="1">Uncharacterized protein</fullName>
    </submittedName>
</protein>
<organism evidence="1 2">
    <name type="scientific">Trichinella murrelli</name>
    <dbReference type="NCBI Taxonomy" id="144512"/>
    <lineage>
        <taxon>Eukaryota</taxon>
        <taxon>Metazoa</taxon>
        <taxon>Ecdysozoa</taxon>
        <taxon>Nematoda</taxon>
        <taxon>Enoplea</taxon>
        <taxon>Dorylaimia</taxon>
        <taxon>Trichinellida</taxon>
        <taxon>Trichinellidae</taxon>
        <taxon>Trichinella</taxon>
    </lineage>
</organism>
<sequence>MSRLCMVDKSTNCVILWPPFSSYTLEKNHAALCKYDDSIEKNYF</sequence>
<name>A0A0V0T191_9BILA</name>
<reference evidence="1 2" key="1">
    <citation type="submission" date="2015-01" db="EMBL/GenBank/DDBJ databases">
        <title>Evolution of Trichinella species and genotypes.</title>
        <authorList>
            <person name="Korhonen P.K."/>
            <person name="Edoardo P."/>
            <person name="Giuseppe L.R."/>
            <person name="Gasser R.B."/>
        </authorList>
    </citation>
    <scope>NUCLEOTIDE SEQUENCE [LARGE SCALE GENOMIC DNA]</scope>
    <source>
        <strain evidence="1">ISS417</strain>
    </source>
</reference>
<evidence type="ECO:0000313" key="1">
    <source>
        <dbReference type="EMBL" id="KRX32785.1"/>
    </source>
</evidence>
<proteinExistence type="predicted"/>
<evidence type="ECO:0000313" key="2">
    <source>
        <dbReference type="Proteomes" id="UP000055048"/>
    </source>
</evidence>
<dbReference type="AlphaFoldDB" id="A0A0V0T191"/>
<accession>A0A0V0T191</accession>
<dbReference type="EMBL" id="JYDJ01001050">
    <property type="protein sequence ID" value="KRX32785.1"/>
    <property type="molecule type" value="Genomic_DNA"/>
</dbReference>
<dbReference type="Proteomes" id="UP000055048">
    <property type="component" value="Unassembled WGS sequence"/>
</dbReference>
<comment type="caution">
    <text evidence="1">The sequence shown here is derived from an EMBL/GenBank/DDBJ whole genome shotgun (WGS) entry which is preliminary data.</text>
</comment>